<evidence type="ECO:0000256" key="3">
    <source>
        <dbReference type="ARBA" id="ARBA00023014"/>
    </source>
</evidence>
<dbReference type="InterPro" id="IPR001041">
    <property type="entry name" value="2Fe-2S_ferredoxin-type"/>
</dbReference>
<organism evidence="6 7">
    <name type="scientific">Formimonas warabiya</name>
    <dbReference type="NCBI Taxonomy" id="1761012"/>
    <lineage>
        <taxon>Bacteria</taxon>
        <taxon>Bacillati</taxon>
        <taxon>Bacillota</taxon>
        <taxon>Clostridia</taxon>
        <taxon>Eubacteriales</taxon>
        <taxon>Peptococcaceae</taxon>
        <taxon>Candidatus Formimonas</taxon>
    </lineage>
</organism>
<dbReference type="CDD" id="cd00207">
    <property type="entry name" value="fer2"/>
    <property type="match status" value="1"/>
</dbReference>
<dbReference type="SUPFAM" id="SSF54292">
    <property type="entry name" value="2Fe-2S ferredoxin-like"/>
    <property type="match status" value="1"/>
</dbReference>
<dbReference type="AlphaFoldDB" id="A0A3G1KMH3"/>
<keyword evidence="3" id="KW-0411">Iron-sulfur</keyword>
<sequence length="208" mass="22915">MGSFVEITVDGKRITVPSQDCLLKALRNQGVSIPSLCFHPALESTGSCGLCIIEASTGTAWQTKQACLLQAETGLQIRTNSDQIKKLRAVSARLLLKRGPFPTGEIEHRLLALIREGYENTWNAIPDQRCTLMAGCILCGLCVRICTKIGRKRLTFLGRGKTLRIGFVQEKSENMNNTCGVCKACRSVCPTGYLDRDARDVFTAKLYK</sequence>
<dbReference type="RefSeq" id="WP_148132800.1">
    <property type="nucleotide sequence ID" value="NZ_CP017634.1"/>
</dbReference>
<keyword evidence="2" id="KW-0408">Iron</keyword>
<dbReference type="PROSITE" id="PS51085">
    <property type="entry name" value="2FE2S_FER_2"/>
    <property type="match status" value="1"/>
</dbReference>
<dbReference type="InterPro" id="IPR017900">
    <property type="entry name" value="4Fe4S_Fe_S_CS"/>
</dbReference>
<dbReference type="PROSITE" id="PS00198">
    <property type="entry name" value="4FE4S_FER_1"/>
    <property type="match status" value="1"/>
</dbReference>
<evidence type="ECO:0000313" key="6">
    <source>
        <dbReference type="EMBL" id="ATW23650.1"/>
    </source>
</evidence>
<gene>
    <name evidence="6" type="ORF">DCMF_01495</name>
</gene>
<evidence type="ECO:0000259" key="4">
    <source>
        <dbReference type="PROSITE" id="PS51085"/>
    </source>
</evidence>
<dbReference type="GO" id="GO:0046872">
    <property type="term" value="F:metal ion binding"/>
    <property type="evidence" value="ECO:0007669"/>
    <property type="project" value="UniProtKB-KW"/>
</dbReference>
<dbReference type="Gene3D" id="3.30.70.20">
    <property type="match status" value="1"/>
</dbReference>
<dbReference type="PROSITE" id="PS51379">
    <property type="entry name" value="4FE4S_FER_2"/>
    <property type="match status" value="1"/>
</dbReference>
<dbReference type="GO" id="GO:0051536">
    <property type="term" value="F:iron-sulfur cluster binding"/>
    <property type="evidence" value="ECO:0007669"/>
    <property type="project" value="UniProtKB-KW"/>
</dbReference>
<evidence type="ECO:0000313" key="7">
    <source>
        <dbReference type="Proteomes" id="UP000323521"/>
    </source>
</evidence>
<feature type="domain" description="4Fe-4S ferredoxin-type" evidence="5">
    <location>
        <begin position="169"/>
        <end position="199"/>
    </location>
</feature>
<evidence type="ECO:0000256" key="2">
    <source>
        <dbReference type="ARBA" id="ARBA00023004"/>
    </source>
</evidence>
<feature type="domain" description="2Fe-2S ferredoxin-type" evidence="4">
    <location>
        <begin position="3"/>
        <end position="83"/>
    </location>
</feature>
<dbReference type="Pfam" id="PF13183">
    <property type="entry name" value="Fer4_8"/>
    <property type="match status" value="1"/>
</dbReference>
<dbReference type="OrthoDB" id="9803192at2"/>
<evidence type="ECO:0000259" key="5">
    <source>
        <dbReference type="PROSITE" id="PS51379"/>
    </source>
</evidence>
<keyword evidence="1" id="KW-0479">Metal-binding</keyword>
<evidence type="ECO:0000256" key="1">
    <source>
        <dbReference type="ARBA" id="ARBA00022723"/>
    </source>
</evidence>
<dbReference type="Proteomes" id="UP000323521">
    <property type="component" value="Chromosome"/>
</dbReference>
<accession>A0A3G1KMH3</accession>
<dbReference type="InterPro" id="IPR017896">
    <property type="entry name" value="4Fe4S_Fe-S-bd"/>
</dbReference>
<evidence type="ECO:0008006" key="8">
    <source>
        <dbReference type="Google" id="ProtNLM"/>
    </source>
</evidence>
<dbReference type="InterPro" id="IPR036010">
    <property type="entry name" value="2Fe-2S_ferredoxin-like_sf"/>
</dbReference>
<dbReference type="SUPFAM" id="SSF54862">
    <property type="entry name" value="4Fe-4S ferredoxins"/>
    <property type="match status" value="1"/>
</dbReference>
<dbReference type="EMBL" id="CP017634">
    <property type="protein sequence ID" value="ATW23650.1"/>
    <property type="molecule type" value="Genomic_DNA"/>
</dbReference>
<keyword evidence="7" id="KW-1185">Reference proteome</keyword>
<protein>
    <recommendedName>
        <fullName evidence="8">2Fe-2S iron-sulfur cluster binding domain-containing protein</fullName>
    </recommendedName>
</protein>
<dbReference type="Gene3D" id="3.10.20.740">
    <property type="match status" value="1"/>
</dbReference>
<dbReference type="KEGG" id="fwa:DCMF_01495"/>
<proteinExistence type="predicted"/>
<dbReference type="Pfam" id="PF13510">
    <property type="entry name" value="Fer2_4"/>
    <property type="match status" value="1"/>
</dbReference>
<reference evidence="6 7" key="1">
    <citation type="submission" date="2016-10" db="EMBL/GenBank/DDBJ databases">
        <title>Complete Genome Sequence of Peptococcaceae strain DCMF.</title>
        <authorList>
            <person name="Edwards R.J."/>
            <person name="Holland S.I."/>
            <person name="Deshpande N.P."/>
            <person name="Wong Y.K."/>
            <person name="Ertan H."/>
            <person name="Manefield M."/>
            <person name="Russell T.L."/>
            <person name="Lee M.J."/>
        </authorList>
    </citation>
    <scope>NUCLEOTIDE SEQUENCE [LARGE SCALE GENOMIC DNA]</scope>
    <source>
        <strain evidence="6 7">DCMF</strain>
    </source>
</reference>
<name>A0A3G1KMH3_FORW1</name>